<proteinExistence type="predicted"/>
<name>A0A0L0VN67_9BASI</name>
<accession>A0A0L0VN67</accession>
<dbReference type="Proteomes" id="UP000054564">
    <property type="component" value="Unassembled WGS sequence"/>
</dbReference>
<keyword evidence="2" id="KW-1185">Reference proteome</keyword>
<dbReference type="AlphaFoldDB" id="A0A0L0VN67"/>
<gene>
    <name evidence="1" type="ORF">PSTG_06115</name>
</gene>
<evidence type="ECO:0000313" key="1">
    <source>
        <dbReference type="EMBL" id="KNF00701.1"/>
    </source>
</evidence>
<evidence type="ECO:0000313" key="2">
    <source>
        <dbReference type="Proteomes" id="UP000054564"/>
    </source>
</evidence>
<reference evidence="2" key="1">
    <citation type="submission" date="2014-03" db="EMBL/GenBank/DDBJ databases">
        <title>The Genome Sequence of Puccinia striiformis f. sp. tritici PST-78.</title>
        <authorList>
            <consortium name="The Broad Institute Genome Sequencing Platform"/>
            <person name="Cuomo C."/>
            <person name="Hulbert S."/>
            <person name="Chen X."/>
            <person name="Walker B."/>
            <person name="Young S.K."/>
            <person name="Zeng Q."/>
            <person name="Gargeya S."/>
            <person name="Fitzgerald M."/>
            <person name="Haas B."/>
            <person name="Abouelleil A."/>
            <person name="Alvarado L."/>
            <person name="Arachchi H.M."/>
            <person name="Berlin A.M."/>
            <person name="Chapman S.B."/>
            <person name="Goldberg J."/>
            <person name="Griggs A."/>
            <person name="Gujja S."/>
            <person name="Hansen M."/>
            <person name="Howarth C."/>
            <person name="Imamovic A."/>
            <person name="Larimer J."/>
            <person name="McCowan C."/>
            <person name="Montmayeur A."/>
            <person name="Murphy C."/>
            <person name="Neiman D."/>
            <person name="Pearson M."/>
            <person name="Priest M."/>
            <person name="Roberts A."/>
            <person name="Saif S."/>
            <person name="Shea T."/>
            <person name="Sisk P."/>
            <person name="Sykes S."/>
            <person name="Wortman J."/>
            <person name="Nusbaum C."/>
            <person name="Birren B."/>
        </authorList>
    </citation>
    <scope>NUCLEOTIDE SEQUENCE [LARGE SCALE GENOMIC DNA]</scope>
    <source>
        <strain evidence="2">race PST-78</strain>
    </source>
</reference>
<organism evidence="1 2">
    <name type="scientific">Puccinia striiformis f. sp. tritici PST-78</name>
    <dbReference type="NCBI Taxonomy" id="1165861"/>
    <lineage>
        <taxon>Eukaryota</taxon>
        <taxon>Fungi</taxon>
        <taxon>Dikarya</taxon>
        <taxon>Basidiomycota</taxon>
        <taxon>Pucciniomycotina</taxon>
        <taxon>Pucciniomycetes</taxon>
        <taxon>Pucciniales</taxon>
        <taxon>Pucciniaceae</taxon>
        <taxon>Puccinia</taxon>
    </lineage>
</organism>
<comment type="caution">
    <text evidence="1">The sequence shown here is derived from an EMBL/GenBank/DDBJ whole genome shotgun (WGS) entry which is preliminary data.</text>
</comment>
<dbReference type="EMBL" id="AJIL01000035">
    <property type="protein sequence ID" value="KNF00701.1"/>
    <property type="molecule type" value="Genomic_DNA"/>
</dbReference>
<protein>
    <submittedName>
        <fullName evidence="1">Uncharacterized protein</fullName>
    </submittedName>
</protein>
<sequence>MCQSWLGYKDTCLNRRSVHSPSSLEHLSHIPSEPNLSTTSLSFSMRFAAAIAIALSFTSVSAQLPALGGFGGPAFPGSAPAQFPGLGGFDGPSCSNQNGLINAAVLTETHCHGSGGGTGPMRCGNQGGDPSGGGLLGGLLGPGNALLNVNALSTVDCYN</sequence>